<dbReference type="OrthoDB" id="5238343at2759"/>
<dbReference type="HOGENOM" id="CLU_2372658_0_0_1"/>
<sequence length="95" mass="10362">MADDVFVDVRSEDRPIKARQTSSDCYYFASATCYLPIVYVCAGSRIYNVNEDTQNRGLHGCDPHSGYIGTGYTSYPSSCCRIASNGAAEKDVDDG</sequence>
<evidence type="ECO:0000313" key="2">
    <source>
        <dbReference type="Proteomes" id="UP000015530"/>
    </source>
</evidence>
<reference evidence="2" key="1">
    <citation type="journal article" date="2013" name="Mol. Plant Microbe Interact.">
        <title>Global aspects of pacC regulation of pathogenicity genes in Colletotrichum gloeosporioides as revealed by transcriptome analysis.</title>
        <authorList>
            <person name="Alkan N."/>
            <person name="Meng X."/>
            <person name="Friedlander G."/>
            <person name="Reuveni E."/>
            <person name="Sukno S."/>
            <person name="Sherman A."/>
            <person name="Thon M."/>
            <person name="Fluhr R."/>
            <person name="Prusky D."/>
        </authorList>
    </citation>
    <scope>NUCLEOTIDE SEQUENCE [LARGE SCALE GENOMIC DNA]</scope>
    <source>
        <strain evidence="2">Cg-14</strain>
    </source>
</reference>
<accession>T0LVR0</accession>
<dbReference type="Proteomes" id="UP000015530">
    <property type="component" value="Unassembled WGS sequence"/>
</dbReference>
<dbReference type="EMBL" id="AMYD01000847">
    <property type="protein sequence ID" value="EQB55866.1"/>
    <property type="molecule type" value="Genomic_DNA"/>
</dbReference>
<name>T0LVR0_COLGC</name>
<gene>
    <name evidence="1" type="ORF">CGLO_04170</name>
</gene>
<organism evidence="1 2">
    <name type="scientific">Colletotrichum gloeosporioides (strain Cg-14)</name>
    <name type="common">Anthracnose fungus</name>
    <name type="synonym">Glomerella cingulata</name>
    <dbReference type="NCBI Taxonomy" id="1237896"/>
    <lineage>
        <taxon>Eukaryota</taxon>
        <taxon>Fungi</taxon>
        <taxon>Dikarya</taxon>
        <taxon>Ascomycota</taxon>
        <taxon>Pezizomycotina</taxon>
        <taxon>Sordariomycetes</taxon>
        <taxon>Hypocreomycetidae</taxon>
        <taxon>Glomerellales</taxon>
        <taxon>Glomerellaceae</taxon>
        <taxon>Colletotrichum</taxon>
        <taxon>Colletotrichum gloeosporioides species complex</taxon>
    </lineage>
</organism>
<comment type="caution">
    <text evidence="1">The sequence shown here is derived from an EMBL/GenBank/DDBJ whole genome shotgun (WGS) entry which is preliminary data.</text>
</comment>
<protein>
    <submittedName>
        <fullName evidence="1">Uncharacterized protein</fullName>
    </submittedName>
</protein>
<evidence type="ECO:0000313" key="1">
    <source>
        <dbReference type="EMBL" id="EQB55866.1"/>
    </source>
</evidence>
<dbReference type="AlphaFoldDB" id="T0LVR0"/>
<dbReference type="OMA" id="YPGSCCR"/>
<proteinExistence type="predicted"/>